<feature type="domain" description="PH" evidence="2">
    <location>
        <begin position="34"/>
        <end position="101"/>
    </location>
</feature>
<dbReference type="Proteomes" id="UP000092460">
    <property type="component" value="Unassembled WGS sequence"/>
</dbReference>
<dbReference type="InterPro" id="IPR011993">
    <property type="entry name" value="PH-like_dom_sf"/>
</dbReference>
<evidence type="ECO:0000313" key="3">
    <source>
        <dbReference type="EnsemblMetazoa" id="GPPI033674-PA"/>
    </source>
</evidence>
<dbReference type="VEuPathDB" id="VectorBase:GPPI033674"/>
<keyword evidence="4" id="KW-1185">Reference proteome</keyword>
<feature type="transmembrane region" description="Helical" evidence="1">
    <location>
        <begin position="78"/>
        <end position="98"/>
    </location>
</feature>
<keyword evidence="1" id="KW-0812">Transmembrane</keyword>
<dbReference type="SUPFAM" id="SSF50729">
    <property type="entry name" value="PH domain-like"/>
    <property type="match status" value="1"/>
</dbReference>
<reference evidence="3" key="2">
    <citation type="submission" date="2020-05" db="UniProtKB">
        <authorList>
            <consortium name="EnsemblMetazoa"/>
        </authorList>
    </citation>
    <scope>IDENTIFICATION</scope>
    <source>
        <strain evidence="3">IAEA</strain>
    </source>
</reference>
<dbReference type="AlphaFoldDB" id="A0A1B0BLA2"/>
<evidence type="ECO:0000256" key="1">
    <source>
        <dbReference type="SAM" id="Phobius"/>
    </source>
</evidence>
<name>A0A1B0BLA2_9MUSC</name>
<dbReference type="PROSITE" id="PS50003">
    <property type="entry name" value="PH_DOMAIN"/>
    <property type="match status" value="1"/>
</dbReference>
<dbReference type="InterPro" id="IPR001849">
    <property type="entry name" value="PH_domain"/>
</dbReference>
<dbReference type="EMBL" id="JXJN01016267">
    <property type="status" value="NOT_ANNOTATED_CDS"/>
    <property type="molecule type" value="Genomic_DNA"/>
</dbReference>
<keyword evidence="1" id="KW-0472">Membrane</keyword>
<proteinExistence type="predicted"/>
<dbReference type="Gene3D" id="2.30.29.30">
    <property type="entry name" value="Pleckstrin-homology domain (PH domain)/Phosphotyrosine-binding domain (PTB)"/>
    <property type="match status" value="1"/>
</dbReference>
<sequence length="101" mass="11697">MNRSAHGSIKSAATVRLSKSFQSKMDKMSERLYDIVKSGFMIKRAQNKKRFTPVNYKQRWFELTKRTLSYFDVESVEIIITFAILIVVDACTQILASIEKL</sequence>
<organism evidence="3 4">
    <name type="scientific">Glossina palpalis gambiensis</name>
    <dbReference type="NCBI Taxonomy" id="67801"/>
    <lineage>
        <taxon>Eukaryota</taxon>
        <taxon>Metazoa</taxon>
        <taxon>Ecdysozoa</taxon>
        <taxon>Arthropoda</taxon>
        <taxon>Hexapoda</taxon>
        <taxon>Insecta</taxon>
        <taxon>Pterygota</taxon>
        <taxon>Neoptera</taxon>
        <taxon>Endopterygota</taxon>
        <taxon>Diptera</taxon>
        <taxon>Brachycera</taxon>
        <taxon>Muscomorpha</taxon>
        <taxon>Hippoboscoidea</taxon>
        <taxon>Glossinidae</taxon>
        <taxon>Glossina</taxon>
    </lineage>
</organism>
<evidence type="ECO:0000259" key="2">
    <source>
        <dbReference type="PROSITE" id="PS50003"/>
    </source>
</evidence>
<protein>
    <recommendedName>
        <fullName evidence="2">PH domain-containing protein</fullName>
    </recommendedName>
</protein>
<accession>A0A1B0BLA2</accession>
<keyword evidence="1" id="KW-1133">Transmembrane helix</keyword>
<evidence type="ECO:0000313" key="4">
    <source>
        <dbReference type="Proteomes" id="UP000092460"/>
    </source>
</evidence>
<dbReference type="EnsemblMetazoa" id="GPPI033674-RA">
    <property type="protein sequence ID" value="GPPI033674-PA"/>
    <property type="gene ID" value="GPPI033674"/>
</dbReference>
<reference evidence="4" key="1">
    <citation type="submission" date="2015-01" db="EMBL/GenBank/DDBJ databases">
        <authorList>
            <person name="Aksoy S."/>
            <person name="Warren W."/>
            <person name="Wilson R.K."/>
        </authorList>
    </citation>
    <scope>NUCLEOTIDE SEQUENCE [LARGE SCALE GENOMIC DNA]</scope>
    <source>
        <strain evidence="4">IAEA</strain>
    </source>
</reference>